<feature type="chain" id="PRO_5046792981" evidence="2">
    <location>
        <begin position="23"/>
        <end position="272"/>
    </location>
</feature>
<dbReference type="CDD" id="cd08023">
    <property type="entry name" value="GH16_laminarinase_like"/>
    <property type="match status" value="1"/>
</dbReference>
<protein>
    <submittedName>
        <fullName evidence="4">Glycoside hydrolase family 16 protein</fullName>
    </submittedName>
</protein>
<evidence type="ECO:0000256" key="1">
    <source>
        <dbReference type="ARBA" id="ARBA00006865"/>
    </source>
</evidence>
<evidence type="ECO:0000313" key="5">
    <source>
        <dbReference type="Proteomes" id="UP001596391"/>
    </source>
</evidence>
<feature type="signal peptide" evidence="2">
    <location>
        <begin position="1"/>
        <end position="22"/>
    </location>
</feature>
<organism evidence="4 5">
    <name type="scientific">Granulicella cerasi</name>
    <dbReference type="NCBI Taxonomy" id="741063"/>
    <lineage>
        <taxon>Bacteria</taxon>
        <taxon>Pseudomonadati</taxon>
        <taxon>Acidobacteriota</taxon>
        <taxon>Terriglobia</taxon>
        <taxon>Terriglobales</taxon>
        <taxon>Acidobacteriaceae</taxon>
        <taxon>Granulicella</taxon>
    </lineage>
</organism>
<dbReference type="InterPro" id="IPR013320">
    <property type="entry name" value="ConA-like_dom_sf"/>
</dbReference>
<sequence>MKHKWFAVALLFALSAPGWTQAAKPHWKLTWSDEFNGPDGSAPDPAKWSFVVDGKGFGNQELEYYTDRAVNTHVEHGNLVITALKEDFTGKDGVLRHYTSGRIETKGKFAQQYGRFEARIKFPRGKGVWPAFWMLGDDIEKVGWPKSGELDIVENIGREPSKIHGSLHGPGYSGGSPLTGAYTLPDGKIFADDFHVFAVEWDPKEIRFYCDGHLYETETTDSIPEAKHWAFDHPFFILLNFAVGGGWPGNPDETTQFPQQMLVDWVRVYKAQ</sequence>
<dbReference type="Gene3D" id="2.60.120.200">
    <property type="match status" value="1"/>
</dbReference>
<accession>A0ABW1Z9R3</accession>
<dbReference type="InterPro" id="IPR000757">
    <property type="entry name" value="Beta-glucanase-like"/>
</dbReference>
<dbReference type="PANTHER" id="PTHR10963:SF55">
    <property type="entry name" value="GLYCOSIDE HYDROLASE FAMILY 16 PROTEIN"/>
    <property type="match status" value="1"/>
</dbReference>
<dbReference type="SUPFAM" id="SSF49899">
    <property type="entry name" value="Concanavalin A-like lectins/glucanases"/>
    <property type="match status" value="1"/>
</dbReference>
<gene>
    <name evidence="4" type="ORF">ACFQBQ_09435</name>
</gene>
<evidence type="ECO:0000259" key="3">
    <source>
        <dbReference type="PROSITE" id="PS51762"/>
    </source>
</evidence>
<keyword evidence="2" id="KW-0732">Signal</keyword>
<dbReference type="Pfam" id="PF00722">
    <property type="entry name" value="Glyco_hydro_16"/>
    <property type="match status" value="1"/>
</dbReference>
<keyword evidence="4" id="KW-0378">Hydrolase</keyword>
<comment type="caution">
    <text evidence="4">The sequence shown here is derived from an EMBL/GenBank/DDBJ whole genome shotgun (WGS) entry which is preliminary data.</text>
</comment>
<dbReference type="GO" id="GO:0016787">
    <property type="term" value="F:hydrolase activity"/>
    <property type="evidence" value="ECO:0007669"/>
    <property type="project" value="UniProtKB-KW"/>
</dbReference>
<dbReference type="EMBL" id="JBHSWI010000001">
    <property type="protein sequence ID" value="MFC6645798.1"/>
    <property type="molecule type" value="Genomic_DNA"/>
</dbReference>
<dbReference type="Proteomes" id="UP001596391">
    <property type="component" value="Unassembled WGS sequence"/>
</dbReference>
<dbReference type="PROSITE" id="PS51762">
    <property type="entry name" value="GH16_2"/>
    <property type="match status" value="1"/>
</dbReference>
<comment type="similarity">
    <text evidence="1">Belongs to the glycosyl hydrolase 16 family.</text>
</comment>
<reference evidence="5" key="1">
    <citation type="journal article" date="2019" name="Int. J. Syst. Evol. Microbiol.">
        <title>The Global Catalogue of Microorganisms (GCM) 10K type strain sequencing project: providing services to taxonomists for standard genome sequencing and annotation.</title>
        <authorList>
            <consortium name="The Broad Institute Genomics Platform"/>
            <consortium name="The Broad Institute Genome Sequencing Center for Infectious Disease"/>
            <person name="Wu L."/>
            <person name="Ma J."/>
        </authorList>
    </citation>
    <scope>NUCLEOTIDE SEQUENCE [LARGE SCALE GENOMIC DNA]</scope>
    <source>
        <strain evidence="5">CGMCC 1.16026</strain>
    </source>
</reference>
<proteinExistence type="inferred from homology"/>
<keyword evidence="5" id="KW-1185">Reference proteome</keyword>
<evidence type="ECO:0000256" key="2">
    <source>
        <dbReference type="SAM" id="SignalP"/>
    </source>
</evidence>
<name>A0ABW1Z9R3_9BACT</name>
<dbReference type="PANTHER" id="PTHR10963">
    <property type="entry name" value="GLYCOSYL HYDROLASE-RELATED"/>
    <property type="match status" value="1"/>
</dbReference>
<feature type="domain" description="GH16" evidence="3">
    <location>
        <begin position="17"/>
        <end position="272"/>
    </location>
</feature>
<evidence type="ECO:0000313" key="4">
    <source>
        <dbReference type="EMBL" id="MFC6645798.1"/>
    </source>
</evidence>
<dbReference type="RefSeq" id="WP_263369514.1">
    <property type="nucleotide sequence ID" value="NZ_JAGSYD010000001.1"/>
</dbReference>
<dbReference type="InterPro" id="IPR050546">
    <property type="entry name" value="Glycosyl_Hydrlase_16"/>
</dbReference>